<dbReference type="AlphaFoldDB" id="A0A211ZI82"/>
<proteinExistence type="predicted"/>
<gene>
    <name evidence="2" type="ORF">BWR60_21730</name>
</gene>
<keyword evidence="3" id="KW-1185">Reference proteome</keyword>
<dbReference type="CDD" id="cd00761">
    <property type="entry name" value="Glyco_tranf_GTA_type"/>
    <property type="match status" value="1"/>
</dbReference>
<protein>
    <recommendedName>
        <fullName evidence="1">Glycosyltransferase 2-like domain-containing protein</fullName>
    </recommendedName>
</protein>
<accession>A0A211ZI82</accession>
<dbReference type="OrthoDB" id="6383742at2"/>
<dbReference type="Proteomes" id="UP000196655">
    <property type="component" value="Unassembled WGS sequence"/>
</dbReference>
<reference evidence="3" key="1">
    <citation type="submission" date="2017-05" db="EMBL/GenBank/DDBJ databases">
        <authorList>
            <person name="Macchi M."/>
            <person name="Festa S."/>
            <person name="Coppotelli B.M."/>
            <person name="Morelli I.S."/>
        </authorList>
    </citation>
    <scope>NUCLEOTIDE SEQUENCE [LARGE SCALE GENOMIC DNA]</scope>
    <source>
        <strain evidence="3">I</strain>
    </source>
</reference>
<evidence type="ECO:0000313" key="2">
    <source>
        <dbReference type="EMBL" id="OWJ64992.1"/>
    </source>
</evidence>
<dbReference type="PANTHER" id="PTHR43685">
    <property type="entry name" value="GLYCOSYLTRANSFERASE"/>
    <property type="match status" value="1"/>
</dbReference>
<evidence type="ECO:0000313" key="3">
    <source>
        <dbReference type="Proteomes" id="UP000196655"/>
    </source>
</evidence>
<dbReference type="InterPro" id="IPR001173">
    <property type="entry name" value="Glyco_trans_2-like"/>
</dbReference>
<dbReference type="EMBL" id="NHON01000045">
    <property type="protein sequence ID" value="OWJ64992.1"/>
    <property type="molecule type" value="Genomic_DNA"/>
</dbReference>
<dbReference type="STRING" id="1122125.GCA_000423185_05042"/>
<dbReference type="Pfam" id="PF00535">
    <property type="entry name" value="Glycos_transf_2"/>
    <property type="match status" value="1"/>
</dbReference>
<dbReference type="InterPro" id="IPR050834">
    <property type="entry name" value="Glycosyltransf_2"/>
</dbReference>
<dbReference type="PANTHER" id="PTHR43685:SF2">
    <property type="entry name" value="GLYCOSYLTRANSFERASE 2-LIKE DOMAIN-CONTAINING PROTEIN"/>
    <property type="match status" value="1"/>
</dbReference>
<evidence type="ECO:0000259" key="1">
    <source>
        <dbReference type="Pfam" id="PF00535"/>
    </source>
</evidence>
<dbReference type="Gene3D" id="3.90.550.10">
    <property type="entry name" value="Spore Coat Polysaccharide Biosynthesis Protein SpsA, Chain A"/>
    <property type="match status" value="1"/>
</dbReference>
<organism evidence="2 3">
    <name type="scientific">Inquilinus limosus</name>
    <dbReference type="NCBI Taxonomy" id="171674"/>
    <lineage>
        <taxon>Bacteria</taxon>
        <taxon>Pseudomonadati</taxon>
        <taxon>Pseudomonadota</taxon>
        <taxon>Alphaproteobacteria</taxon>
        <taxon>Rhodospirillales</taxon>
        <taxon>Rhodospirillaceae</taxon>
        <taxon>Inquilinus</taxon>
    </lineage>
</organism>
<sequence>MPQVSVIIPTYNRAQTIEAAVRSVLQQTFQDFELLVVDDASTDDTVARLSRIDDPRLSVVRAPSNGGGARARNLGLERATAPLVAFQDSDDFWLPTKLASQVERLQAAGPAAVATFCNFIYLSGARAAVLPVAVEVPPAEVGRTLFRRNLISTQTLLARRSELEAIGGFDPAMPRFQDWELCIRLAQRGELHHDAVPRVVVCATPNSISTRHAASLEARQRIIDLCRRLDAPKEAQAAQSFTQGTRLLAVGRTREAADAFRTSYGLGGGVKPLAGLALSYLPGKLFKTFAEPAIIRRDSGLR</sequence>
<dbReference type="SUPFAM" id="SSF53448">
    <property type="entry name" value="Nucleotide-diphospho-sugar transferases"/>
    <property type="match status" value="1"/>
</dbReference>
<feature type="domain" description="Glycosyltransferase 2-like" evidence="1">
    <location>
        <begin position="5"/>
        <end position="116"/>
    </location>
</feature>
<name>A0A211ZI82_9PROT</name>
<dbReference type="RefSeq" id="WP_088153107.1">
    <property type="nucleotide sequence ID" value="NZ_NHON01000045.1"/>
</dbReference>
<dbReference type="InterPro" id="IPR029044">
    <property type="entry name" value="Nucleotide-diphossugar_trans"/>
</dbReference>
<comment type="caution">
    <text evidence="2">The sequence shown here is derived from an EMBL/GenBank/DDBJ whole genome shotgun (WGS) entry which is preliminary data.</text>
</comment>